<organism evidence="3 4">
    <name type="scientific">Halopseudomonas xinjiangensis</name>
    <dbReference type="NCBI Taxonomy" id="487184"/>
    <lineage>
        <taxon>Bacteria</taxon>
        <taxon>Pseudomonadati</taxon>
        <taxon>Pseudomonadota</taxon>
        <taxon>Gammaproteobacteria</taxon>
        <taxon>Pseudomonadales</taxon>
        <taxon>Pseudomonadaceae</taxon>
        <taxon>Halopseudomonas</taxon>
    </lineage>
</organism>
<dbReference type="AlphaFoldDB" id="A0A1H1PUZ4"/>
<dbReference type="HAMAP" id="MF_01866">
    <property type="entry name" value="UPF0745"/>
    <property type="match status" value="1"/>
</dbReference>
<dbReference type="Gene3D" id="3.10.510.20">
    <property type="entry name" value="YcgL domain"/>
    <property type="match status" value="1"/>
</dbReference>
<reference evidence="4" key="1">
    <citation type="submission" date="2016-10" db="EMBL/GenBank/DDBJ databases">
        <authorList>
            <person name="Varghese N."/>
            <person name="Submissions S."/>
        </authorList>
    </citation>
    <scope>NUCLEOTIDE SEQUENCE [LARGE SCALE GENOMIC DNA]</scope>
    <source>
        <strain evidence="4">NRRL B-51270</strain>
    </source>
</reference>
<dbReference type="Proteomes" id="UP000243207">
    <property type="component" value="Chromosome I"/>
</dbReference>
<dbReference type="EMBL" id="LT629736">
    <property type="protein sequence ID" value="SDS15131.1"/>
    <property type="molecule type" value="Genomic_DNA"/>
</dbReference>
<dbReference type="STRING" id="487184.SAMN05216421_0998"/>
<keyword evidence="4" id="KW-1185">Reference proteome</keyword>
<evidence type="ECO:0000313" key="3">
    <source>
        <dbReference type="EMBL" id="SDS15131.1"/>
    </source>
</evidence>
<dbReference type="PANTHER" id="PTHR38109">
    <property type="entry name" value="PROTEIN YCGL"/>
    <property type="match status" value="1"/>
</dbReference>
<evidence type="ECO:0000313" key="4">
    <source>
        <dbReference type="Proteomes" id="UP000243207"/>
    </source>
</evidence>
<evidence type="ECO:0000259" key="2">
    <source>
        <dbReference type="PROSITE" id="PS51648"/>
    </source>
</evidence>
<dbReference type="InterPro" id="IPR027354">
    <property type="entry name" value="YcgL_dom"/>
</dbReference>
<protein>
    <recommendedName>
        <fullName evidence="1">YcgL domain-containing protein SAMN05216421_0998</fullName>
    </recommendedName>
</protein>
<name>A0A1H1PUZ4_9GAMM</name>
<proteinExistence type="inferred from homology"/>
<sequence length="97" mass="11236">MSIECSIYRSKRKQGMYIYLKRGADVTSLPEPLMRMAGALEHAMDLELDEQRKLAREDAATVIRNLQQQGYHVQMPPQAEDWIVHLPDELLTRNDPI</sequence>
<accession>A0A1H1PUZ4</accession>
<dbReference type="OrthoDB" id="7062382at2"/>
<evidence type="ECO:0000256" key="1">
    <source>
        <dbReference type="HAMAP-Rule" id="MF_01866"/>
    </source>
</evidence>
<dbReference type="Pfam" id="PF05166">
    <property type="entry name" value="YcgL"/>
    <property type="match status" value="1"/>
</dbReference>
<dbReference type="PROSITE" id="PS51648">
    <property type="entry name" value="YCGL"/>
    <property type="match status" value="1"/>
</dbReference>
<feature type="domain" description="YcgL" evidence="2">
    <location>
        <begin position="3"/>
        <end position="87"/>
    </location>
</feature>
<dbReference type="PANTHER" id="PTHR38109:SF1">
    <property type="entry name" value="PROTEIN YCGL"/>
    <property type="match status" value="1"/>
</dbReference>
<gene>
    <name evidence="3" type="ORF">SAMN05216421_0998</name>
</gene>
<dbReference type="InterPro" id="IPR038068">
    <property type="entry name" value="YcgL-like_sf"/>
</dbReference>
<dbReference type="SUPFAM" id="SSF160191">
    <property type="entry name" value="YcgL-like"/>
    <property type="match status" value="1"/>
</dbReference>